<protein>
    <submittedName>
        <fullName evidence="2">Uncharacterized protein</fullName>
    </submittedName>
</protein>
<name>A0A383ASE5_9ZZZZ</name>
<proteinExistence type="predicted"/>
<feature type="compositionally biased region" description="Basic residues" evidence="1">
    <location>
        <begin position="176"/>
        <end position="199"/>
    </location>
</feature>
<evidence type="ECO:0000313" key="2">
    <source>
        <dbReference type="EMBL" id="SVE10439.1"/>
    </source>
</evidence>
<feature type="region of interest" description="Disordered" evidence="1">
    <location>
        <begin position="152"/>
        <end position="199"/>
    </location>
</feature>
<gene>
    <name evidence="2" type="ORF">METZ01_LOCUS463293</name>
</gene>
<evidence type="ECO:0000256" key="1">
    <source>
        <dbReference type="SAM" id="MobiDB-lite"/>
    </source>
</evidence>
<dbReference type="AlphaFoldDB" id="A0A383ASE5"/>
<organism evidence="2">
    <name type="scientific">marine metagenome</name>
    <dbReference type="NCBI Taxonomy" id="408172"/>
    <lineage>
        <taxon>unclassified sequences</taxon>
        <taxon>metagenomes</taxon>
        <taxon>ecological metagenomes</taxon>
    </lineage>
</organism>
<accession>A0A383ASE5</accession>
<sequence>MIFFRDNAPPIEDYDKTLNELIDLGWIQKIYNVEMNKSIYDTTSLGYQYYFAICMKIGYAQMFGGPTLTEGQTTAYINEDIDLVEEGYLIDGIDSAKLTPTAAEYLYVLTDAHGKEVKVKKQKNNQQKNSSTASKIGVGMMKFMKGIQQASKAAQEYDKQSTSATQNFWDEDKGSSKKKSKAKKTKKKRSSRKKRRPKN</sequence>
<dbReference type="EMBL" id="UINC01194379">
    <property type="protein sequence ID" value="SVE10439.1"/>
    <property type="molecule type" value="Genomic_DNA"/>
</dbReference>
<reference evidence="2" key="1">
    <citation type="submission" date="2018-05" db="EMBL/GenBank/DDBJ databases">
        <authorList>
            <person name="Lanie J.A."/>
            <person name="Ng W.-L."/>
            <person name="Kazmierczak K.M."/>
            <person name="Andrzejewski T.M."/>
            <person name="Davidsen T.M."/>
            <person name="Wayne K.J."/>
            <person name="Tettelin H."/>
            <person name="Glass J.I."/>
            <person name="Rusch D."/>
            <person name="Podicherti R."/>
            <person name="Tsui H.-C.T."/>
            <person name="Winkler M.E."/>
        </authorList>
    </citation>
    <scope>NUCLEOTIDE SEQUENCE</scope>
</reference>